<protein>
    <submittedName>
        <fullName evidence="1">Uncharacterized protein</fullName>
    </submittedName>
</protein>
<gene>
    <name evidence="1" type="ORF">GWI33_021163</name>
</gene>
<comment type="caution">
    <text evidence="1">The sequence shown here is derived from an EMBL/GenBank/DDBJ whole genome shotgun (WGS) entry which is preliminary data.</text>
</comment>
<proteinExistence type="predicted"/>
<sequence>MLEEKHGDMHAVIKTDSRATIWQLENDETKIRKVAEVHKVLREPAARGIQTKISWEKGLPQRNQQRSTN</sequence>
<accession>A0A834HV74</accession>
<name>A0A834HV74_RHYFE</name>
<evidence type="ECO:0000313" key="2">
    <source>
        <dbReference type="Proteomes" id="UP000625711"/>
    </source>
</evidence>
<dbReference type="OrthoDB" id="6781282at2759"/>
<dbReference type="Proteomes" id="UP000625711">
    <property type="component" value="Unassembled WGS sequence"/>
</dbReference>
<evidence type="ECO:0000313" key="1">
    <source>
        <dbReference type="EMBL" id="KAF7265420.1"/>
    </source>
</evidence>
<dbReference type="AlphaFoldDB" id="A0A834HV74"/>
<dbReference type="EMBL" id="JAACXV010014615">
    <property type="protein sequence ID" value="KAF7265420.1"/>
    <property type="molecule type" value="Genomic_DNA"/>
</dbReference>
<organism evidence="1 2">
    <name type="scientific">Rhynchophorus ferrugineus</name>
    <name type="common">Red palm weevil</name>
    <name type="synonym">Curculio ferrugineus</name>
    <dbReference type="NCBI Taxonomy" id="354439"/>
    <lineage>
        <taxon>Eukaryota</taxon>
        <taxon>Metazoa</taxon>
        <taxon>Ecdysozoa</taxon>
        <taxon>Arthropoda</taxon>
        <taxon>Hexapoda</taxon>
        <taxon>Insecta</taxon>
        <taxon>Pterygota</taxon>
        <taxon>Neoptera</taxon>
        <taxon>Endopterygota</taxon>
        <taxon>Coleoptera</taxon>
        <taxon>Polyphaga</taxon>
        <taxon>Cucujiformia</taxon>
        <taxon>Curculionidae</taxon>
        <taxon>Dryophthorinae</taxon>
        <taxon>Rhynchophorus</taxon>
    </lineage>
</organism>
<keyword evidence="2" id="KW-1185">Reference proteome</keyword>
<reference evidence="1" key="1">
    <citation type="submission" date="2020-08" db="EMBL/GenBank/DDBJ databases">
        <title>Genome sequencing and assembly of the red palm weevil Rhynchophorus ferrugineus.</title>
        <authorList>
            <person name="Dias G.B."/>
            <person name="Bergman C.M."/>
            <person name="Manee M."/>
        </authorList>
    </citation>
    <scope>NUCLEOTIDE SEQUENCE</scope>
    <source>
        <strain evidence="1">AA-2017</strain>
        <tissue evidence="1">Whole larva</tissue>
    </source>
</reference>